<dbReference type="OrthoDB" id="3268648at2"/>
<keyword evidence="3" id="KW-1185">Reference proteome</keyword>
<gene>
    <name evidence="2" type="ORF">E1809_23315</name>
</gene>
<organism evidence="2 3">
    <name type="scientific">Arthrobacter terricola</name>
    <dbReference type="NCBI Taxonomy" id="2547396"/>
    <lineage>
        <taxon>Bacteria</taxon>
        <taxon>Bacillati</taxon>
        <taxon>Actinomycetota</taxon>
        <taxon>Actinomycetes</taxon>
        <taxon>Micrococcales</taxon>
        <taxon>Micrococcaceae</taxon>
        <taxon>Arthrobacter</taxon>
    </lineage>
</organism>
<evidence type="ECO:0008006" key="4">
    <source>
        <dbReference type="Google" id="ProtNLM"/>
    </source>
</evidence>
<keyword evidence="1" id="KW-0732">Signal</keyword>
<evidence type="ECO:0000313" key="3">
    <source>
        <dbReference type="Proteomes" id="UP000295511"/>
    </source>
</evidence>
<evidence type="ECO:0000313" key="2">
    <source>
        <dbReference type="EMBL" id="TDF88874.1"/>
    </source>
</evidence>
<dbReference type="AlphaFoldDB" id="A0A4R5K6M6"/>
<evidence type="ECO:0000256" key="1">
    <source>
        <dbReference type="SAM" id="SignalP"/>
    </source>
</evidence>
<comment type="caution">
    <text evidence="2">The sequence shown here is derived from an EMBL/GenBank/DDBJ whole genome shotgun (WGS) entry which is preliminary data.</text>
</comment>
<proteinExistence type="predicted"/>
<name>A0A4R5K6M6_9MICC</name>
<dbReference type="Proteomes" id="UP000295511">
    <property type="component" value="Unassembled WGS sequence"/>
</dbReference>
<accession>A0A4R5K6M6</accession>
<dbReference type="RefSeq" id="WP_133206639.1">
    <property type="nucleotide sequence ID" value="NZ_SMRU01000042.1"/>
</dbReference>
<reference evidence="2 3" key="1">
    <citation type="submission" date="2019-03" db="EMBL/GenBank/DDBJ databases">
        <title>Whole genome sequence of Arthrobacter sp JH1-1.</title>
        <authorList>
            <person name="Trinh H.N."/>
        </authorList>
    </citation>
    <scope>NUCLEOTIDE SEQUENCE [LARGE SCALE GENOMIC DNA]</scope>
    <source>
        <strain evidence="2 3">JH1-1</strain>
    </source>
</reference>
<protein>
    <recommendedName>
        <fullName evidence="4">Peptidoglycan-binding protein</fullName>
    </recommendedName>
</protein>
<dbReference type="EMBL" id="SMRU01000042">
    <property type="protein sequence ID" value="TDF88874.1"/>
    <property type="molecule type" value="Genomic_DNA"/>
</dbReference>
<feature type="signal peptide" evidence="1">
    <location>
        <begin position="1"/>
        <end position="22"/>
    </location>
</feature>
<feature type="chain" id="PRO_5020571121" description="Peptidoglycan-binding protein" evidence="1">
    <location>
        <begin position="23"/>
        <end position="332"/>
    </location>
</feature>
<sequence>MAALLTSALAFVLGLAMAPAGAPSSLERQIPASTAPVAATDFKDPRTVQVVAEQSGPRSLIAGLSGTITSSACTQGGLIRSGTSTFAIDGEPLINLATKTPLWRDLRLGDSGDDVRALQAELNQLGYVAGTTATVSAEMFEAHVALAASLGARPDRSVIERSKYTWLPDREQAVLKCAVSVGSVVNQGQGIAELPPQVTGARIANLPQTLAPGERTLLIDASNFPTAVDGRISDGVLLNKMARTPSFAASQGSERPGVFTARYELAQPARVLGVPPGAIFSISAAGGCISSSKEVHRVTILGSQLGITYVSGNALDAVREIDLKPAQNQPCV</sequence>